<feature type="compositionally biased region" description="Polar residues" evidence="1">
    <location>
        <begin position="102"/>
        <end position="115"/>
    </location>
</feature>
<gene>
    <name evidence="2" type="ORF">HO173_010626</name>
</gene>
<sequence length="115" mass="12112">MTTLLLPRQQKTASQEFGNTYGRRSSILGFAEAIRSPHPASDPSISSPAPKVPQPLVYIPWTPCEQTSNASPSIYPTATTRPASASPTSTAPSSKRSGPNCPRQTLSGPISKSSS</sequence>
<dbReference type="AlphaFoldDB" id="A0A8H6FM85"/>
<proteinExistence type="predicted"/>
<feature type="compositionally biased region" description="Low complexity" evidence="1">
    <location>
        <begin position="76"/>
        <end position="94"/>
    </location>
</feature>
<reference evidence="2 3" key="1">
    <citation type="journal article" date="2020" name="Genomics">
        <title>Complete, high-quality genomes from long-read metagenomic sequencing of two wolf lichen thalli reveals enigmatic genome architecture.</title>
        <authorList>
            <person name="McKenzie S.K."/>
            <person name="Walston R.F."/>
            <person name="Allen J.L."/>
        </authorList>
    </citation>
    <scope>NUCLEOTIDE SEQUENCE [LARGE SCALE GENOMIC DNA]</scope>
    <source>
        <strain evidence="2">WasteWater2</strain>
    </source>
</reference>
<dbReference type="EMBL" id="JACCJC010000060">
    <property type="protein sequence ID" value="KAF6231126.1"/>
    <property type="molecule type" value="Genomic_DNA"/>
</dbReference>
<protein>
    <submittedName>
        <fullName evidence="2">Uncharacterized protein</fullName>
    </submittedName>
</protein>
<accession>A0A8H6FM85</accession>
<dbReference type="Proteomes" id="UP000578531">
    <property type="component" value="Unassembled WGS sequence"/>
</dbReference>
<evidence type="ECO:0000313" key="2">
    <source>
        <dbReference type="EMBL" id="KAF6231126.1"/>
    </source>
</evidence>
<feature type="region of interest" description="Disordered" evidence="1">
    <location>
        <begin position="69"/>
        <end position="115"/>
    </location>
</feature>
<name>A0A8H6FM85_9LECA</name>
<feature type="region of interest" description="Disordered" evidence="1">
    <location>
        <begin position="1"/>
        <end position="22"/>
    </location>
</feature>
<dbReference type="RefSeq" id="XP_037160559.1">
    <property type="nucleotide sequence ID" value="XM_037312511.1"/>
</dbReference>
<keyword evidence="3" id="KW-1185">Reference proteome</keyword>
<evidence type="ECO:0000256" key="1">
    <source>
        <dbReference type="SAM" id="MobiDB-lite"/>
    </source>
</evidence>
<feature type="compositionally biased region" description="Polar residues" evidence="1">
    <location>
        <begin position="1"/>
        <end position="18"/>
    </location>
</feature>
<dbReference type="GeneID" id="59292272"/>
<organism evidence="2 3">
    <name type="scientific">Letharia columbiana</name>
    <dbReference type="NCBI Taxonomy" id="112416"/>
    <lineage>
        <taxon>Eukaryota</taxon>
        <taxon>Fungi</taxon>
        <taxon>Dikarya</taxon>
        <taxon>Ascomycota</taxon>
        <taxon>Pezizomycotina</taxon>
        <taxon>Lecanoromycetes</taxon>
        <taxon>OSLEUM clade</taxon>
        <taxon>Lecanoromycetidae</taxon>
        <taxon>Lecanorales</taxon>
        <taxon>Lecanorineae</taxon>
        <taxon>Parmeliaceae</taxon>
        <taxon>Letharia</taxon>
    </lineage>
</organism>
<comment type="caution">
    <text evidence="2">The sequence shown here is derived from an EMBL/GenBank/DDBJ whole genome shotgun (WGS) entry which is preliminary data.</text>
</comment>
<evidence type="ECO:0000313" key="3">
    <source>
        <dbReference type="Proteomes" id="UP000578531"/>
    </source>
</evidence>